<dbReference type="PANTHER" id="PTHR12526">
    <property type="entry name" value="GLYCOSYLTRANSFERASE"/>
    <property type="match status" value="1"/>
</dbReference>
<feature type="domain" description="Glycosyltransferase subfamily 4-like N-terminal" evidence="2">
    <location>
        <begin position="17"/>
        <end position="172"/>
    </location>
</feature>
<dbReference type="AlphaFoldDB" id="A0A9E4K256"/>
<dbReference type="SUPFAM" id="SSF53756">
    <property type="entry name" value="UDP-Glycosyltransferase/glycogen phosphorylase"/>
    <property type="match status" value="1"/>
</dbReference>
<dbReference type="Proteomes" id="UP000886687">
    <property type="component" value="Unassembled WGS sequence"/>
</dbReference>
<dbReference type="PANTHER" id="PTHR12526:SF637">
    <property type="entry name" value="GLYCOSYLTRANSFERASE EPSF-RELATED"/>
    <property type="match status" value="1"/>
</dbReference>
<evidence type="ECO:0000259" key="2">
    <source>
        <dbReference type="Pfam" id="PF13439"/>
    </source>
</evidence>
<dbReference type="InterPro" id="IPR028098">
    <property type="entry name" value="Glyco_trans_4-like_N"/>
</dbReference>
<dbReference type="EC" id="2.4.-.-" evidence="3"/>
<dbReference type="InterPro" id="IPR001296">
    <property type="entry name" value="Glyco_trans_1"/>
</dbReference>
<comment type="caution">
    <text evidence="3">The sequence shown here is derived from an EMBL/GenBank/DDBJ whole genome shotgun (WGS) entry which is preliminary data.</text>
</comment>
<accession>A0A9E4K256</accession>
<feature type="domain" description="Glycosyl transferase family 1" evidence="1">
    <location>
        <begin position="197"/>
        <end position="349"/>
    </location>
</feature>
<organism evidence="3 4">
    <name type="scientific">Candidatus Thiodiazotropha lotti</name>
    <dbReference type="NCBI Taxonomy" id="2792787"/>
    <lineage>
        <taxon>Bacteria</taxon>
        <taxon>Pseudomonadati</taxon>
        <taxon>Pseudomonadota</taxon>
        <taxon>Gammaproteobacteria</taxon>
        <taxon>Chromatiales</taxon>
        <taxon>Sedimenticolaceae</taxon>
        <taxon>Candidatus Thiodiazotropha</taxon>
    </lineage>
</organism>
<evidence type="ECO:0000313" key="3">
    <source>
        <dbReference type="EMBL" id="MCG7938226.1"/>
    </source>
</evidence>
<dbReference type="GO" id="GO:1901135">
    <property type="term" value="P:carbohydrate derivative metabolic process"/>
    <property type="evidence" value="ECO:0007669"/>
    <property type="project" value="UniProtKB-ARBA"/>
</dbReference>
<dbReference type="Pfam" id="PF13439">
    <property type="entry name" value="Glyco_transf_4"/>
    <property type="match status" value="1"/>
</dbReference>
<evidence type="ECO:0000313" key="4">
    <source>
        <dbReference type="Proteomes" id="UP000886687"/>
    </source>
</evidence>
<evidence type="ECO:0000259" key="1">
    <source>
        <dbReference type="Pfam" id="PF00534"/>
    </source>
</evidence>
<keyword evidence="3" id="KW-0328">Glycosyltransferase</keyword>
<dbReference type="GO" id="GO:0016757">
    <property type="term" value="F:glycosyltransferase activity"/>
    <property type="evidence" value="ECO:0007669"/>
    <property type="project" value="UniProtKB-KW"/>
</dbReference>
<name>A0A9E4K256_9GAMM</name>
<dbReference type="Gene3D" id="3.40.50.2000">
    <property type="entry name" value="Glycogen Phosphorylase B"/>
    <property type="match status" value="2"/>
</dbReference>
<protein>
    <submittedName>
        <fullName evidence="3">Glycosyltransferase</fullName>
        <ecNumber evidence="3">2.4.-.-</ecNumber>
    </submittedName>
</protein>
<proteinExistence type="predicted"/>
<keyword evidence="3" id="KW-0808">Transferase</keyword>
<dbReference type="EMBL" id="JAEPDI010000002">
    <property type="protein sequence ID" value="MCG7938226.1"/>
    <property type="molecule type" value="Genomic_DNA"/>
</dbReference>
<gene>
    <name evidence="3" type="ORF">JAZ04_05120</name>
</gene>
<dbReference type="Pfam" id="PF00534">
    <property type="entry name" value="Glycos_transf_1"/>
    <property type="match status" value="1"/>
</dbReference>
<reference evidence="3" key="1">
    <citation type="journal article" date="2021" name="Proc. Natl. Acad. Sci. U.S.A.">
        <title>Global biogeography of chemosynthetic symbionts reveals both localized and globally distributed symbiont groups. .</title>
        <authorList>
            <person name="Osvatic J.T."/>
            <person name="Wilkins L.G.E."/>
            <person name="Leibrecht L."/>
            <person name="Leray M."/>
            <person name="Zauner S."/>
            <person name="Polzin J."/>
            <person name="Camacho Y."/>
            <person name="Gros O."/>
            <person name="van Gils J.A."/>
            <person name="Eisen J.A."/>
            <person name="Petersen J.M."/>
            <person name="Yuen B."/>
        </authorList>
    </citation>
    <scope>NUCLEOTIDE SEQUENCE</scope>
    <source>
        <strain evidence="3">MAGL173</strain>
    </source>
</reference>
<sequence>MSSKKINLMLVTHDLAIGGLQQVVVNICRTIDRDRFNVSVLCLRTLGEYLPEVEELGIPVFSLPKKEGGTDYLSFLKVAKILRDNAIDVIHTHNTQPFFDGTIGSLMSVRAKIVHTDHARDFPDKLRYMIAEHLMSYFAYKVIGVSAHTSANLNKYEKIPLRKIETIENGIDGTKYEISVNRAEKLSELGINGECGPILGVCVRLSEQKGLEYLLNAMPKIQSVFPNVKLVIAGDGDLRAHLEEVSRKNGLAESVLFLGGRLDIPELLKIFDLYVLPSLWEGLPMIILEAMAAGCPIVATDVGGVARAVKHDDTGLLVEPKDPDSLATAVTTLLQDNALRERLISNAKELFQNSFSAEIMTKQYETLFLESLGVETT</sequence>